<keyword evidence="2" id="KW-1133">Transmembrane helix</keyword>
<evidence type="ECO:0000313" key="5">
    <source>
        <dbReference type="Proteomes" id="UP000427906"/>
    </source>
</evidence>
<keyword evidence="2" id="KW-0472">Membrane</keyword>
<name>A0A5K7YSP2_9BACT</name>
<dbReference type="SUPFAM" id="SSF54106">
    <property type="entry name" value="LysM domain"/>
    <property type="match status" value="1"/>
</dbReference>
<gene>
    <name evidence="4" type="ORF">DSCA_55880</name>
</gene>
<evidence type="ECO:0000259" key="3">
    <source>
        <dbReference type="PROSITE" id="PS51782"/>
    </source>
</evidence>
<dbReference type="Pfam" id="PF01476">
    <property type="entry name" value="LysM"/>
    <property type="match status" value="1"/>
</dbReference>
<keyword evidence="5" id="KW-1185">Reference proteome</keyword>
<dbReference type="KEGG" id="dalk:DSCA_55880"/>
<dbReference type="OrthoDB" id="9815778at2"/>
<dbReference type="EMBL" id="AP021874">
    <property type="protein sequence ID" value="BBO71658.1"/>
    <property type="molecule type" value="Genomic_DNA"/>
</dbReference>
<keyword evidence="2" id="KW-0812">Transmembrane</keyword>
<dbReference type="Proteomes" id="UP000427906">
    <property type="component" value="Chromosome"/>
</dbReference>
<dbReference type="PROSITE" id="PS51782">
    <property type="entry name" value="LYSM"/>
    <property type="match status" value="1"/>
</dbReference>
<feature type="domain" description="LysM" evidence="3">
    <location>
        <begin position="168"/>
        <end position="213"/>
    </location>
</feature>
<proteinExistence type="predicted"/>
<evidence type="ECO:0000313" key="4">
    <source>
        <dbReference type="EMBL" id="BBO71658.1"/>
    </source>
</evidence>
<dbReference type="InterPro" id="IPR036779">
    <property type="entry name" value="LysM_dom_sf"/>
</dbReference>
<dbReference type="AlphaFoldDB" id="A0A5K7YSP2"/>
<accession>A0A5K7YSP2</accession>
<protein>
    <recommendedName>
        <fullName evidence="3">LysM domain-containing protein</fullName>
    </recommendedName>
</protein>
<feature type="region of interest" description="Disordered" evidence="1">
    <location>
        <begin position="67"/>
        <end position="117"/>
    </location>
</feature>
<dbReference type="RefSeq" id="WP_155319459.1">
    <property type="nucleotide sequence ID" value="NZ_AP021874.1"/>
</dbReference>
<feature type="transmembrane region" description="Helical" evidence="2">
    <location>
        <begin position="12"/>
        <end position="31"/>
    </location>
</feature>
<dbReference type="SMART" id="SM00257">
    <property type="entry name" value="LysM"/>
    <property type="match status" value="1"/>
</dbReference>
<organism evidence="4 5">
    <name type="scientific">Desulfosarcina alkanivorans</name>
    <dbReference type="NCBI Taxonomy" id="571177"/>
    <lineage>
        <taxon>Bacteria</taxon>
        <taxon>Pseudomonadati</taxon>
        <taxon>Thermodesulfobacteriota</taxon>
        <taxon>Desulfobacteria</taxon>
        <taxon>Desulfobacterales</taxon>
        <taxon>Desulfosarcinaceae</taxon>
        <taxon>Desulfosarcina</taxon>
    </lineage>
</organism>
<feature type="compositionally biased region" description="Basic and acidic residues" evidence="1">
    <location>
        <begin position="81"/>
        <end position="98"/>
    </location>
</feature>
<evidence type="ECO:0000256" key="1">
    <source>
        <dbReference type="SAM" id="MobiDB-lite"/>
    </source>
</evidence>
<reference evidence="4 5" key="1">
    <citation type="submission" date="2019-11" db="EMBL/GenBank/DDBJ databases">
        <title>Comparative genomics of hydrocarbon-degrading Desulfosarcina strains.</title>
        <authorList>
            <person name="Watanabe M."/>
            <person name="Kojima H."/>
            <person name="Fukui M."/>
        </authorList>
    </citation>
    <scope>NUCLEOTIDE SEQUENCE [LARGE SCALE GENOMIC DNA]</scope>
    <source>
        <strain evidence="4 5">PL12</strain>
    </source>
</reference>
<dbReference type="InterPro" id="IPR018392">
    <property type="entry name" value="LysM"/>
</dbReference>
<sequence length="217" mass="22838">MEKNQALKKYRIFKLIFLILLTAGAVGFASYSKGQRPSDGRHAEADEAASSAVTAYRQAGEILTAAAGPIEGNRGDTTVYGRDRGSARSSRLTEKADRLAGPARDTGTDRAHRPLPSLNAVEPAEAGAARPDPLPVHPATPLDAGASTAEKAAGLCIGVPPRGRDLGTRYVVAACESLSVISERTGVGIQHLIDRNPQVANPDLIYPGQELRLPPRG</sequence>
<evidence type="ECO:0000256" key="2">
    <source>
        <dbReference type="SAM" id="Phobius"/>
    </source>
</evidence>
<dbReference type="Gene3D" id="3.10.350.10">
    <property type="entry name" value="LysM domain"/>
    <property type="match status" value="1"/>
</dbReference>